<dbReference type="InterPro" id="IPR045621">
    <property type="entry name" value="BPD_transp_1_N"/>
</dbReference>
<dbReference type="SUPFAM" id="SSF161098">
    <property type="entry name" value="MetI-like"/>
    <property type="match status" value="1"/>
</dbReference>
<dbReference type="AlphaFoldDB" id="A0A5K7ZN73"/>
<evidence type="ECO:0000256" key="2">
    <source>
        <dbReference type="ARBA" id="ARBA00022448"/>
    </source>
</evidence>
<accession>A0A5K7ZN73</accession>
<feature type="transmembrane region" description="Helical" evidence="7">
    <location>
        <begin position="173"/>
        <end position="191"/>
    </location>
</feature>
<dbReference type="CDD" id="cd06261">
    <property type="entry name" value="TM_PBP2"/>
    <property type="match status" value="1"/>
</dbReference>
<reference evidence="9 10" key="1">
    <citation type="submission" date="2019-11" db="EMBL/GenBank/DDBJ databases">
        <title>Comparative genomics of hydrocarbon-degrading Desulfosarcina strains.</title>
        <authorList>
            <person name="Watanabe M."/>
            <person name="Kojima H."/>
            <person name="Fukui M."/>
        </authorList>
    </citation>
    <scope>NUCLEOTIDE SEQUENCE [LARGE SCALE GENOMIC DNA]</scope>
    <source>
        <strain evidence="9 10">28bB2T</strain>
    </source>
</reference>
<evidence type="ECO:0000313" key="9">
    <source>
        <dbReference type="EMBL" id="BBO81925.1"/>
    </source>
</evidence>
<feature type="domain" description="ABC transmembrane type-1" evidence="8">
    <location>
        <begin position="99"/>
        <end position="300"/>
    </location>
</feature>
<dbReference type="RefSeq" id="WP_155322497.1">
    <property type="nucleotide sequence ID" value="NZ_AP021876.1"/>
</dbReference>
<comment type="subcellular location">
    <subcellularLocation>
        <location evidence="1 7">Cell membrane</location>
        <topology evidence="1 7">Multi-pass membrane protein</topology>
    </subcellularLocation>
</comment>
<evidence type="ECO:0000256" key="5">
    <source>
        <dbReference type="ARBA" id="ARBA00022989"/>
    </source>
</evidence>
<dbReference type="KEGG" id="dov:DSCO28_24910"/>
<keyword evidence="5 7" id="KW-1133">Transmembrane helix</keyword>
<keyword evidence="2 7" id="KW-0813">Transport</keyword>
<dbReference type="Pfam" id="PF19300">
    <property type="entry name" value="BPD_transp_1_N"/>
    <property type="match status" value="1"/>
</dbReference>
<dbReference type="Pfam" id="PF00528">
    <property type="entry name" value="BPD_transp_1"/>
    <property type="match status" value="1"/>
</dbReference>
<proteinExistence type="inferred from homology"/>
<protein>
    <submittedName>
        <fullName evidence="9">ABC transporter permease</fullName>
    </submittedName>
</protein>
<dbReference type="GO" id="GO:0005886">
    <property type="term" value="C:plasma membrane"/>
    <property type="evidence" value="ECO:0007669"/>
    <property type="project" value="UniProtKB-SubCell"/>
</dbReference>
<evidence type="ECO:0000259" key="8">
    <source>
        <dbReference type="PROSITE" id="PS50928"/>
    </source>
</evidence>
<keyword evidence="3" id="KW-1003">Cell membrane</keyword>
<evidence type="ECO:0000256" key="3">
    <source>
        <dbReference type="ARBA" id="ARBA00022475"/>
    </source>
</evidence>
<evidence type="ECO:0000256" key="6">
    <source>
        <dbReference type="ARBA" id="ARBA00023136"/>
    </source>
</evidence>
<dbReference type="GO" id="GO:0055085">
    <property type="term" value="P:transmembrane transport"/>
    <property type="evidence" value="ECO:0007669"/>
    <property type="project" value="InterPro"/>
</dbReference>
<organism evidence="9 10">
    <name type="scientific">Desulfosarcina ovata subsp. sediminis</name>
    <dbReference type="NCBI Taxonomy" id="885957"/>
    <lineage>
        <taxon>Bacteria</taxon>
        <taxon>Pseudomonadati</taxon>
        <taxon>Thermodesulfobacteriota</taxon>
        <taxon>Desulfobacteria</taxon>
        <taxon>Desulfobacterales</taxon>
        <taxon>Desulfosarcinaceae</taxon>
        <taxon>Desulfosarcina</taxon>
    </lineage>
</organism>
<dbReference type="PROSITE" id="PS50928">
    <property type="entry name" value="ABC_TM1"/>
    <property type="match status" value="1"/>
</dbReference>
<gene>
    <name evidence="9" type="ORF">DSCO28_24910</name>
</gene>
<feature type="transmembrane region" description="Helical" evidence="7">
    <location>
        <begin position="103"/>
        <end position="126"/>
    </location>
</feature>
<dbReference type="Gene3D" id="1.10.3720.10">
    <property type="entry name" value="MetI-like"/>
    <property type="match status" value="1"/>
</dbReference>
<keyword evidence="6 7" id="KW-0472">Membrane</keyword>
<evidence type="ECO:0000256" key="7">
    <source>
        <dbReference type="RuleBase" id="RU363032"/>
    </source>
</evidence>
<name>A0A5K7ZN73_9BACT</name>
<dbReference type="PANTHER" id="PTHR43163:SF6">
    <property type="entry name" value="DIPEPTIDE TRANSPORT SYSTEM PERMEASE PROTEIN DPPB-RELATED"/>
    <property type="match status" value="1"/>
</dbReference>
<evidence type="ECO:0000256" key="4">
    <source>
        <dbReference type="ARBA" id="ARBA00022692"/>
    </source>
</evidence>
<evidence type="ECO:0000256" key="1">
    <source>
        <dbReference type="ARBA" id="ARBA00004651"/>
    </source>
</evidence>
<dbReference type="InterPro" id="IPR000515">
    <property type="entry name" value="MetI-like"/>
</dbReference>
<sequence length="318" mass="34711">MGPYILKRMGAMGMVLFVVSVFTFFLIHMAPGDPRIMMAMSRFGNDITPEQIEWIGKEMGLSAPVHVQYVIWLGHLFSGDLGNSIRSDQSVVSELLTRLPATLTLGLSGFAISLLIALPLGIVAAIKQNSMVDHAVMVGSIVFISIPGFWLALLLILLFSVNWGLLPVCGQGTAAHMVLPVTVLALGMAATTTRLTRTCMLEVLRQDYILAARGKGLPEKSVIWRHALRNAMVPIATYSGIKLARTFQVAVIVETVFAWEGIGKLMVDSCFARDFPMIQGCVLLVGAVFVLTNFAVDMLYLYLNPRIRLLSEKQGSPA</sequence>
<dbReference type="InterPro" id="IPR035906">
    <property type="entry name" value="MetI-like_sf"/>
</dbReference>
<feature type="transmembrane region" description="Helical" evidence="7">
    <location>
        <begin position="281"/>
        <end position="303"/>
    </location>
</feature>
<keyword evidence="4 7" id="KW-0812">Transmembrane</keyword>
<dbReference type="Proteomes" id="UP000425960">
    <property type="component" value="Chromosome"/>
</dbReference>
<dbReference type="PANTHER" id="PTHR43163">
    <property type="entry name" value="DIPEPTIDE TRANSPORT SYSTEM PERMEASE PROTEIN DPPB-RELATED"/>
    <property type="match status" value="1"/>
</dbReference>
<dbReference type="EMBL" id="AP021876">
    <property type="protein sequence ID" value="BBO81925.1"/>
    <property type="molecule type" value="Genomic_DNA"/>
</dbReference>
<feature type="transmembrane region" description="Helical" evidence="7">
    <location>
        <begin position="138"/>
        <end position="161"/>
    </location>
</feature>
<evidence type="ECO:0000313" key="10">
    <source>
        <dbReference type="Proteomes" id="UP000425960"/>
    </source>
</evidence>
<comment type="similarity">
    <text evidence="7">Belongs to the binding-protein-dependent transport system permease family.</text>
</comment>